<accession>A0A8C9L2V0</accession>
<keyword evidence="2" id="KW-1185">Reference proteome</keyword>
<dbReference type="Ensembl" id="ENSSCAT00000001982.1">
    <property type="protein sequence ID" value="ENSSCAP00000001724.1"/>
    <property type="gene ID" value="ENSSCAG00000001459.1"/>
</dbReference>
<sequence>MQEKPMFWLCHMFHDLSPLDRTFFLVMPKEPIIELSEAGGSGASVSTV</sequence>
<dbReference type="Proteomes" id="UP000694409">
    <property type="component" value="Unassembled WGS sequence"/>
</dbReference>
<name>A0A8C9L2V0_SERCA</name>
<reference evidence="1" key="1">
    <citation type="submission" date="2025-08" db="UniProtKB">
        <authorList>
            <consortium name="Ensembl"/>
        </authorList>
    </citation>
    <scope>IDENTIFICATION</scope>
</reference>
<dbReference type="GeneTree" id="ENSGT00960000192898"/>
<proteinExistence type="predicted"/>
<evidence type="ECO:0000313" key="1">
    <source>
        <dbReference type="Ensembl" id="ENSSCAP00000001724.1"/>
    </source>
</evidence>
<reference evidence="1" key="2">
    <citation type="submission" date="2025-09" db="UniProtKB">
        <authorList>
            <consortium name="Ensembl"/>
        </authorList>
    </citation>
    <scope>IDENTIFICATION</scope>
</reference>
<evidence type="ECO:0000313" key="2">
    <source>
        <dbReference type="Proteomes" id="UP000694409"/>
    </source>
</evidence>
<organism evidence="1 2">
    <name type="scientific">Serinus canaria</name>
    <name type="common">Island canary</name>
    <name type="synonym">Fringilla canaria</name>
    <dbReference type="NCBI Taxonomy" id="9135"/>
    <lineage>
        <taxon>Eukaryota</taxon>
        <taxon>Metazoa</taxon>
        <taxon>Chordata</taxon>
        <taxon>Craniata</taxon>
        <taxon>Vertebrata</taxon>
        <taxon>Euteleostomi</taxon>
        <taxon>Archelosauria</taxon>
        <taxon>Archosauria</taxon>
        <taxon>Dinosauria</taxon>
        <taxon>Saurischia</taxon>
        <taxon>Theropoda</taxon>
        <taxon>Coelurosauria</taxon>
        <taxon>Aves</taxon>
        <taxon>Neognathae</taxon>
        <taxon>Neoaves</taxon>
        <taxon>Telluraves</taxon>
        <taxon>Australaves</taxon>
        <taxon>Passeriformes</taxon>
        <taxon>Passeroidea</taxon>
        <taxon>Fringillidae</taxon>
        <taxon>Carduelinae</taxon>
        <taxon>Serinus</taxon>
    </lineage>
</organism>
<dbReference type="AlphaFoldDB" id="A0A8C9L2V0"/>
<protein>
    <submittedName>
        <fullName evidence="1">Uncharacterized protein</fullName>
    </submittedName>
</protein>